<dbReference type="InterPro" id="IPR014710">
    <property type="entry name" value="RmlC-like_jellyroll"/>
</dbReference>
<feature type="binding site" evidence="9">
    <location>
        <position position="223"/>
    </location>
    <ligand>
        <name>Mn(2+)</name>
        <dbReference type="ChEBI" id="CHEBI:29035"/>
    </ligand>
</feature>
<dbReference type="InterPro" id="IPR006045">
    <property type="entry name" value="Cupin_1"/>
</dbReference>
<dbReference type="InterPro" id="IPR011051">
    <property type="entry name" value="RmlC_Cupin_sf"/>
</dbReference>
<dbReference type="Gene3D" id="2.60.120.10">
    <property type="entry name" value="Jelly Rolls"/>
    <property type="match status" value="1"/>
</dbReference>
<keyword evidence="5 8" id="KW-0479">Metal-binding</keyword>
<sequence>MAMRMRSVLSRVSVSLTRPMDSTRGATRYFSDDKGRVLSEEERAAETVYIQKMEREKLEKQRKKADKEKAEKEKADKVSCSGDGGGLWGGACGLWVGRIGRGVRCGFQIGGSKATGLIWAYGGWRGVCADWLCYGGCWGPLVMGGWVFGVLSYGVAMGSILAVVKGLGVVKFILLQFVVSALIHVNVLPFLPVFISVTFKNIKNRADLAASVNPPHTHPRSAELLFLLDGSLQVGFVDTTNRLFTQTLQAGDLFVFPKGLVHYQYNSDAKNSAIAVSAFGSANAGTVSVPNTVFTTGIDDGILAKSFKTDIATIQKIKAGLAPKA</sequence>
<dbReference type="Pfam" id="PF00190">
    <property type="entry name" value="Cupin_1"/>
    <property type="match status" value="1"/>
</dbReference>
<evidence type="ECO:0000256" key="7">
    <source>
        <dbReference type="ARBA" id="ARBA00023211"/>
    </source>
</evidence>
<evidence type="ECO:0000256" key="10">
    <source>
        <dbReference type="SAM" id="Coils"/>
    </source>
</evidence>
<feature type="coiled-coil region" evidence="10">
    <location>
        <begin position="50"/>
        <end position="78"/>
    </location>
</feature>
<evidence type="ECO:0000256" key="3">
    <source>
        <dbReference type="ARBA" id="ARBA00022523"/>
    </source>
</evidence>
<evidence type="ECO:0000259" key="12">
    <source>
        <dbReference type="SMART" id="SM00835"/>
    </source>
</evidence>
<keyword evidence="11" id="KW-1133">Transmembrane helix</keyword>
<organism evidence="13">
    <name type="scientific">Fagus sylvatica</name>
    <name type="common">Beechnut</name>
    <dbReference type="NCBI Taxonomy" id="28930"/>
    <lineage>
        <taxon>Eukaryota</taxon>
        <taxon>Viridiplantae</taxon>
        <taxon>Streptophyta</taxon>
        <taxon>Embryophyta</taxon>
        <taxon>Tracheophyta</taxon>
        <taxon>Spermatophyta</taxon>
        <taxon>Magnoliopsida</taxon>
        <taxon>eudicotyledons</taxon>
        <taxon>Gunneridae</taxon>
        <taxon>Pentapetalae</taxon>
        <taxon>rosids</taxon>
        <taxon>fabids</taxon>
        <taxon>Fagales</taxon>
        <taxon>Fagaceae</taxon>
        <taxon>Fagus</taxon>
    </lineage>
</organism>
<evidence type="ECO:0000256" key="11">
    <source>
        <dbReference type="SAM" id="Phobius"/>
    </source>
</evidence>
<dbReference type="CDD" id="cd02241">
    <property type="entry name" value="cupin_OxOx"/>
    <property type="match status" value="1"/>
</dbReference>
<comment type="subcellular location">
    <subcellularLocation>
        <location evidence="1">Secreted</location>
        <location evidence="1">Extracellular space</location>
        <location evidence="1">Apoplast</location>
    </subcellularLocation>
</comment>
<keyword evidence="11" id="KW-0812">Transmembrane</keyword>
<evidence type="ECO:0000256" key="9">
    <source>
        <dbReference type="PIRSR" id="PIRSR601929-2"/>
    </source>
</evidence>
<dbReference type="GO" id="GO:0030145">
    <property type="term" value="F:manganese ion binding"/>
    <property type="evidence" value="ECO:0007669"/>
    <property type="project" value="InterPro"/>
</dbReference>
<dbReference type="PRINTS" id="PR00325">
    <property type="entry name" value="GERMIN"/>
</dbReference>
<keyword evidence="7 8" id="KW-0464">Manganese</keyword>
<feature type="domain" description="Cupin type-1" evidence="12">
    <location>
        <begin position="165"/>
        <end position="315"/>
    </location>
</feature>
<evidence type="ECO:0000256" key="6">
    <source>
        <dbReference type="ARBA" id="ARBA00023180"/>
    </source>
</evidence>
<evidence type="ECO:0000256" key="5">
    <source>
        <dbReference type="ARBA" id="ARBA00022723"/>
    </source>
</evidence>
<comment type="similarity">
    <text evidence="2">Belongs to the germin family.</text>
</comment>
<reference evidence="13" key="1">
    <citation type="submission" date="2018-02" db="EMBL/GenBank/DDBJ databases">
        <authorList>
            <person name="Cohen D.B."/>
            <person name="Kent A.D."/>
        </authorList>
    </citation>
    <scope>NUCLEOTIDE SEQUENCE</scope>
</reference>
<dbReference type="InterPro" id="IPR001929">
    <property type="entry name" value="Germin"/>
</dbReference>
<dbReference type="SUPFAM" id="SSF51182">
    <property type="entry name" value="RmlC-like cupins"/>
    <property type="match status" value="1"/>
</dbReference>
<dbReference type="PANTHER" id="PTHR31238">
    <property type="entry name" value="GERMIN-LIKE PROTEIN SUBFAMILY 3 MEMBER 3"/>
    <property type="match status" value="1"/>
</dbReference>
<evidence type="ECO:0000256" key="1">
    <source>
        <dbReference type="ARBA" id="ARBA00004271"/>
    </source>
</evidence>
<proteinExistence type="inferred from homology"/>
<evidence type="ECO:0000256" key="4">
    <source>
        <dbReference type="ARBA" id="ARBA00022525"/>
    </source>
</evidence>
<feature type="binding site" evidence="9">
    <location>
        <position position="262"/>
    </location>
    <ligand>
        <name>Mn(2+)</name>
        <dbReference type="ChEBI" id="CHEBI:29035"/>
    </ligand>
</feature>
<feature type="binding site" evidence="8">
    <location>
        <position position="213"/>
    </location>
    <ligand>
        <name>oxalate</name>
        <dbReference type="ChEBI" id="CHEBI:30623"/>
    </ligand>
</feature>
<feature type="binding site" evidence="9">
    <location>
        <position position="216"/>
    </location>
    <ligand>
        <name>Mn(2+)</name>
        <dbReference type="ChEBI" id="CHEBI:29035"/>
    </ligand>
</feature>
<feature type="binding site" evidence="8">
    <location>
        <position position="204"/>
    </location>
    <ligand>
        <name>oxalate</name>
        <dbReference type="ChEBI" id="CHEBI:30623"/>
    </ligand>
</feature>
<name>A0A2N9FVY7_FAGSY</name>
<dbReference type="GO" id="GO:0048046">
    <property type="term" value="C:apoplast"/>
    <property type="evidence" value="ECO:0007669"/>
    <property type="project" value="UniProtKB-SubCell"/>
</dbReference>
<dbReference type="SMART" id="SM00835">
    <property type="entry name" value="Cupin_1"/>
    <property type="match status" value="1"/>
</dbReference>
<accession>A0A2N9FVY7</accession>
<keyword evidence="3" id="KW-0052">Apoplast</keyword>
<keyword evidence="11" id="KW-0472">Membrane</keyword>
<dbReference type="EMBL" id="OIVN01001216">
    <property type="protein sequence ID" value="SPC91295.1"/>
    <property type="molecule type" value="Genomic_DNA"/>
</dbReference>
<gene>
    <name evidence="13" type="ORF">FSB_LOCUS19177</name>
</gene>
<feature type="transmembrane region" description="Helical" evidence="11">
    <location>
        <begin position="173"/>
        <end position="195"/>
    </location>
</feature>
<keyword evidence="4" id="KW-0964">Secreted</keyword>
<keyword evidence="10" id="KW-0175">Coiled coil</keyword>
<dbReference type="AlphaFoldDB" id="A0A2N9FVY7"/>
<feature type="transmembrane region" description="Helical" evidence="11">
    <location>
        <begin position="146"/>
        <end position="167"/>
    </location>
</feature>
<feature type="binding site" evidence="9">
    <location>
        <position position="218"/>
    </location>
    <ligand>
        <name>Mn(2+)</name>
        <dbReference type="ChEBI" id="CHEBI:29035"/>
    </ligand>
</feature>
<evidence type="ECO:0000256" key="2">
    <source>
        <dbReference type="ARBA" id="ARBA00007456"/>
    </source>
</evidence>
<protein>
    <recommendedName>
        <fullName evidence="12">Cupin type-1 domain-containing protein</fullName>
    </recommendedName>
</protein>
<feature type="binding site" evidence="8">
    <location>
        <position position="218"/>
    </location>
    <ligand>
        <name>oxalate</name>
        <dbReference type="ChEBI" id="CHEBI:30623"/>
    </ligand>
</feature>
<keyword evidence="6" id="KW-0325">Glycoprotein</keyword>
<evidence type="ECO:0000313" key="13">
    <source>
        <dbReference type="EMBL" id="SPC91295.1"/>
    </source>
</evidence>
<evidence type="ECO:0000256" key="8">
    <source>
        <dbReference type="PIRSR" id="PIRSR601929-1"/>
    </source>
</evidence>
<feature type="binding site" evidence="8">
    <location>
        <position position="223"/>
    </location>
    <ligand>
        <name>oxalate</name>
        <dbReference type="ChEBI" id="CHEBI:30623"/>
    </ligand>
</feature>